<dbReference type="Pfam" id="PF03466">
    <property type="entry name" value="LysR_substrate"/>
    <property type="match status" value="1"/>
</dbReference>
<evidence type="ECO:0000259" key="5">
    <source>
        <dbReference type="PROSITE" id="PS50931"/>
    </source>
</evidence>
<dbReference type="Gene3D" id="1.10.10.10">
    <property type="entry name" value="Winged helix-like DNA-binding domain superfamily/Winged helix DNA-binding domain"/>
    <property type="match status" value="1"/>
</dbReference>
<keyword evidence="4" id="KW-0804">Transcription</keyword>
<accession>A0ABU7TXQ8</accession>
<comment type="caution">
    <text evidence="6">The sequence shown here is derived from an EMBL/GenBank/DDBJ whole genome shotgun (WGS) entry which is preliminary data.</text>
</comment>
<evidence type="ECO:0000256" key="4">
    <source>
        <dbReference type="ARBA" id="ARBA00023163"/>
    </source>
</evidence>
<dbReference type="InterPro" id="IPR005119">
    <property type="entry name" value="LysR_subst-bd"/>
</dbReference>
<dbReference type="RefSeq" id="WP_331304451.1">
    <property type="nucleotide sequence ID" value="NZ_MLCA01000016.1"/>
</dbReference>
<name>A0ABU7TXQ8_9HYPH</name>
<dbReference type="InterPro" id="IPR058163">
    <property type="entry name" value="LysR-type_TF_proteobact-type"/>
</dbReference>
<dbReference type="SUPFAM" id="SSF46785">
    <property type="entry name" value="Winged helix' DNA-binding domain"/>
    <property type="match status" value="1"/>
</dbReference>
<proteinExistence type="inferred from homology"/>
<sequence>MPIRLDARLAGDLFFFRALIEAGGFAKAGDRLAVTQSAVTQRIQRLEQRLGYPLLVRGTREIRLTAEGHDLFAAARSGFDGMGEALLRAERREGRETLRISCIPSLASEWLAPRLKAFSDAHPDIDVAVFGETHDLDSARMALAGIDVAVRYGPAPPPGAAVVFDHPEPVYPVCSPAYRSAAAAKPDGAVVLLHDATPWEAAATGSEEWDRWIKLHGAPWDGRIQNLYFNLAQLALRASLGGSGIALGRSLIVAPYRTDGRLVPACGEAVMGGLRYFVLVRALPPAGPAAAFVEWLALSMAGPPSAADPPRAGEALGSG</sequence>
<dbReference type="Gene3D" id="3.40.190.10">
    <property type="entry name" value="Periplasmic binding protein-like II"/>
    <property type="match status" value="2"/>
</dbReference>
<dbReference type="PROSITE" id="PS50931">
    <property type="entry name" value="HTH_LYSR"/>
    <property type="match status" value="1"/>
</dbReference>
<dbReference type="PANTHER" id="PTHR30537">
    <property type="entry name" value="HTH-TYPE TRANSCRIPTIONAL REGULATOR"/>
    <property type="match status" value="1"/>
</dbReference>
<evidence type="ECO:0000256" key="2">
    <source>
        <dbReference type="ARBA" id="ARBA00023015"/>
    </source>
</evidence>
<evidence type="ECO:0000256" key="3">
    <source>
        <dbReference type="ARBA" id="ARBA00023125"/>
    </source>
</evidence>
<evidence type="ECO:0000313" key="7">
    <source>
        <dbReference type="Proteomes" id="UP001355206"/>
    </source>
</evidence>
<dbReference type="InterPro" id="IPR036390">
    <property type="entry name" value="WH_DNA-bd_sf"/>
</dbReference>
<dbReference type="InterPro" id="IPR036388">
    <property type="entry name" value="WH-like_DNA-bd_sf"/>
</dbReference>
<comment type="similarity">
    <text evidence="1">Belongs to the LysR transcriptional regulatory family.</text>
</comment>
<evidence type="ECO:0000256" key="1">
    <source>
        <dbReference type="ARBA" id="ARBA00009437"/>
    </source>
</evidence>
<keyword evidence="7" id="KW-1185">Reference proteome</keyword>
<dbReference type="Proteomes" id="UP001355206">
    <property type="component" value="Unassembled WGS sequence"/>
</dbReference>
<protein>
    <submittedName>
        <fullName evidence="6">LysR family transcriptional regulator</fullName>
    </submittedName>
</protein>
<evidence type="ECO:0000313" key="6">
    <source>
        <dbReference type="EMBL" id="MEE7494475.1"/>
    </source>
</evidence>
<reference evidence="6 7" key="1">
    <citation type="journal article" date="2012" name="Genet. Mol. Biol.">
        <title>Analysis of 16S rRNA and mxaF genes revealing insights into Methylobacterium niche-specific plant association.</title>
        <authorList>
            <person name="Dourado M.N."/>
            <person name="Andreote F.D."/>
            <person name="Dini-Andreote F."/>
            <person name="Conti R."/>
            <person name="Araujo J.M."/>
            <person name="Araujo W.L."/>
        </authorList>
    </citation>
    <scope>NUCLEOTIDE SEQUENCE [LARGE SCALE GENOMIC DNA]</scope>
    <source>
        <strain evidence="6 7">TC3-10</strain>
    </source>
</reference>
<keyword evidence="3" id="KW-0238">DNA-binding</keyword>
<gene>
    <name evidence="6" type="ORF">MOTC310_30250</name>
</gene>
<feature type="domain" description="HTH lysR-type" evidence="5">
    <location>
        <begin position="16"/>
        <end position="65"/>
    </location>
</feature>
<dbReference type="SUPFAM" id="SSF53850">
    <property type="entry name" value="Periplasmic binding protein-like II"/>
    <property type="match status" value="1"/>
</dbReference>
<dbReference type="Pfam" id="PF00126">
    <property type="entry name" value="HTH_1"/>
    <property type="match status" value="1"/>
</dbReference>
<keyword evidence="2" id="KW-0805">Transcription regulation</keyword>
<dbReference type="PRINTS" id="PR00039">
    <property type="entry name" value="HTHLYSR"/>
</dbReference>
<dbReference type="EMBL" id="MLCA01000016">
    <property type="protein sequence ID" value="MEE7494475.1"/>
    <property type="molecule type" value="Genomic_DNA"/>
</dbReference>
<dbReference type="PANTHER" id="PTHR30537:SF5">
    <property type="entry name" value="HTH-TYPE TRANSCRIPTIONAL ACTIVATOR TTDR-RELATED"/>
    <property type="match status" value="1"/>
</dbReference>
<organism evidence="6 7">
    <name type="scientific">Methylobacterium oryzae</name>
    <dbReference type="NCBI Taxonomy" id="334852"/>
    <lineage>
        <taxon>Bacteria</taxon>
        <taxon>Pseudomonadati</taxon>
        <taxon>Pseudomonadota</taxon>
        <taxon>Alphaproteobacteria</taxon>
        <taxon>Hyphomicrobiales</taxon>
        <taxon>Methylobacteriaceae</taxon>
        <taxon>Methylobacterium</taxon>
    </lineage>
</organism>
<dbReference type="InterPro" id="IPR000847">
    <property type="entry name" value="LysR_HTH_N"/>
</dbReference>